<organism evidence="17 18">
    <name type="scientific">Varibaculum cambriense</name>
    <dbReference type="NCBI Taxonomy" id="184870"/>
    <lineage>
        <taxon>Bacteria</taxon>
        <taxon>Bacillati</taxon>
        <taxon>Actinomycetota</taxon>
        <taxon>Actinomycetes</taxon>
        <taxon>Actinomycetales</taxon>
        <taxon>Actinomycetaceae</taxon>
        <taxon>Varibaculum</taxon>
    </lineage>
</organism>
<dbReference type="CDD" id="cd09602">
    <property type="entry name" value="M1_APN"/>
    <property type="match status" value="1"/>
</dbReference>
<dbReference type="SUPFAM" id="SSF55486">
    <property type="entry name" value="Metalloproteases ('zincins'), catalytic domain"/>
    <property type="match status" value="1"/>
</dbReference>
<feature type="domain" description="Aminopeptidase N-like N-terminal" evidence="16">
    <location>
        <begin position="117"/>
        <end position="194"/>
    </location>
</feature>
<evidence type="ECO:0000256" key="7">
    <source>
        <dbReference type="ARBA" id="ARBA00022670"/>
    </source>
</evidence>
<dbReference type="EMBL" id="JAKNHJ010000006">
    <property type="protein sequence ID" value="MCG4617654.1"/>
    <property type="molecule type" value="Genomic_DNA"/>
</dbReference>
<dbReference type="InterPro" id="IPR042097">
    <property type="entry name" value="Aminopeptidase_N-like_N_sf"/>
</dbReference>
<gene>
    <name evidence="17" type="primary">pepN</name>
    <name evidence="17" type="ORF">L0M99_03980</name>
</gene>
<dbReference type="GO" id="GO:0070006">
    <property type="term" value="F:metalloaminopeptidase activity"/>
    <property type="evidence" value="ECO:0007669"/>
    <property type="project" value="TreeGrafter"/>
</dbReference>
<comment type="caution">
    <text evidence="17">The sequence shown here is derived from an EMBL/GenBank/DDBJ whole genome shotgun (WGS) entry which is preliminary data.</text>
</comment>
<evidence type="ECO:0000256" key="8">
    <source>
        <dbReference type="ARBA" id="ARBA00022723"/>
    </source>
</evidence>
<dbReference type="GO" id="GO:0005615">
    <property type="term" value="C:extracellular space"/>
    <property type="evidence" value="ECO:0007669"/>
    <property type="project" value="TreeGrafter"/>
</dbReference>
<dbReference type="InterPro" id="IPR001930">
    <property type="entry name" value="Peptidase_M1"/>
</dbReference>
<dbReference type="PANTHER" id="PTHR11533">
    <property type="entry name" value="PROTEASE M1 ZINC METALLOPROTEASE"/>
    <property type="match status" value="1"/>
</dbReference>
<evidence type="ECO:0000256" key="9">
    <source>
        <dbReference type="ARBA" id="ARBA00022801"/>
    </source>
</evidence>
<dbReference type="InterPro" id="IPR027268">
    <property type="entry name" value="Peptidase_M4/M1_CTD_sf"/>
</dbReference>
<evidence type="ECO:0000313" key="18">
    <source>
        <dbReference type="Proteomes" id="UP001200537"/>
    </source>
</evidence>
<dbReference type="FunFam" id="1.10.390.10:FF:000004">
    <property type="entry name" value="Aminopeptidase N"/>
    <property type="match status" value="1"/>
</dbReference>
<comment type="catalytic activity">
    <reaction evidence="1">
        <text>Release of an N-terminal amino acid, Xaa-|-Yaa- from a peptide, amide or arylamide. Xaa is preferably Ala, but may be most amino acids including Pro (slow action). When a terminal hydrophobic residue is followed by a prolyl residue, the two may be released as an intact Xaa-Pro dipeptide.</text>
        <dbReference type="EC" id="3.4.11.2"/>
    </reaction>
</comment>
<dbReference type="Proteomes" id="UP001200537">
    <property type="component" value="Unassembled WGS sequence"/>
</dbReference>
<sequence length="852" mass="95535">MPGTNLTKIEAQERKNVIGKVDYTVEVELSERGETFSSRTVIDFEAKAGASTFVDLIAPEVVSIELNGQDLGTDCYRDRRIELSDLQSENHLEVVANCAYMHTGEGAHRFTDPADGLTYVYTQFEVPDARRVFACFEQPDLKATYQFSVTVPESWTVLSNMDTPRPQSLKVERAGDTKQHVFHFERTPLLSSYITALVAGPYHSVKSVLTSIDGRSIPLGVYCRQSLAKYLDADFVFEQTIAGFRFYESHYGRPYPFTKYDQIFVPEYNAGAMENAGCITFRDEYIFRTKPSGAQLEQLTNTILHELAHMWFGDLVTMKWWDDLWLNESFAEFMSYWCMAEGTRFQDAWTGFTMRKVWGVNCDQLPTTHPIVAPISDLADVEVNFDGITYSKGACVLRQLVAYVGEGNFLKALRSYFASHEYSNATLADFLGELENASGRNLKQWSQVWLLEAGITQLESQIERDASGKVTSFNIVQSLPQEGTSLRPHATSVGAYDFDSRGKLVLVRRVDVDIKGEVTAVPGLVGTRHDVYVLNYEDLAYAKIRFDADSWEVLRTRVGDFADSLPRAVIMCAAWDMVRDGDLSASKYLEMALGALKHETNSSVLNGILRHIQGALVYYAADPASAHRLLAPALFALAEEAEPASDRQRQLVRAFLQVAGGKEAPEIERWFAEGKVLEGVSVDTDLRWDMLFALAANGQANEDMIRKMEESDDTITGRENAFLARAALPGRDNKTQWAQRVLEDTSLTNGQIDALTVGIARSLWLQPADAADMIEPYFAALNDIWSSRTMHMAESLVGGLYPLAVQSREGFDLVERTERWLAENPDADKALRRLVLEELDGARRSRHARTGE</sequence>
<dbReference type="EC" id="3.4.11.2" evidence="4"/>
<feature type="domain" description="ERAP1-like C-terminal" evidence="15">
    <location>
        <begin position="532"/>
        <end position="844"/>
    </location>
</feature>
<dbReference type="PRINTS" id="PR00756">
    <property type="entry name" value="ALADIPTASE"/>
</dbReference>
<dbReference type="Gene3D" id="1.10.390.10">
    <property type="entry name" value="Neutral Protease Domain 2"/>
    <property type="match status" value="1"/>
</dbReference>
<evidence type="ECO:0000256" key="4">
    <source>
        <dbReference type="ARBA" id="ARBA00012564"/>
    </source>
</evidence>
<keyword evidence="8" id="KW-0479">Metal-binding</keyword>
<proteinExistence type="inferred from homology"/>
<dbReference type="Pfam" id="PF17900">
    <property type="entry name" value="Peptidase_M1_N"/>
    <property type="match status" value="1"/>
</dbReference>
<dbReference type="Gene3D" id="2.60.40.1730">
    <property type="entry name" value="tricorn interacting facor f3 domain"/>
    <property type="match status" value="1"/>
</dbReference>
<evidence type="ECO:0000259" key="15">
    <source>
        <dbReference type="Pfam" id="PF11838"/>
    </source>
</evidence>
<evidence type="ECO:0000256" key="2">
    <source>
        <dbReference type="ARBA" id="ARBA00001947"/>
    </source>
</evidence>
<keyword evidence="7" id="KW-0645">Protease</keyword>
<comment type="similarity">
    <text evidence="3">Belongs to the peptidase M1 family.</text>
</comment>
<evidence type="ECO:0000259" key="16">
    <source>
        <dbReference type="Pfam" id="PF17900"/>
    </source>
</evidence>
<evidence type="ECO:0000256" key="10">
    <source>
        <dbReference type="ARBA" id="ARBA00022833"/>
    </source>
</evidence>
<evidence type="ECO:0000259" key="14">
    <source>
        <dbReference type="Pfam" id="PF01433"/>
    </source>
</evidence>
<dbReference type="GO" id="GO:0043171">
    <property type="term" value="P:peptide catabolic process"/>
    <property type="evidence" value="ECO:0007669"/>
    <property type="project" value="TreeGrafter"/>
</dbReference>
<evidence type="ECO:0000256" key="1">
    <source>
        <dbReference type="ARBA" id="ARBA00000098"/>
    </source>
</evidence>
<dbReference type="GO" id="GO:0008270">
    <property type="term" value="F:zinc ion binding"/>
    <property type="evidence" value="ECO:0007669"/>
    <property type="project" value="InterPro"/>
</dbReference>
<dbReference type="FunFam" id="2.60.40.1730:FF:000010">
    <property type="entry name" value="Putative aminopeptidase N"/>
    <property type="match status" value="1"/>
</dbReference>
<keyword evidence="11" id="KW-0482">Metalloprotease</keyword>
<name>A0AAJ1BB44_9ACTO</name>
<dbReference type="NCBIfam" id="TIGR02412">
    <property type="entry name" value="pepN_strep_liv"/>
    <property type="match status" value="1"/>
</dbReference>
<dbReference type="PANTHER" id="PTHR11533:SF174">
    <property type="entry name" value="PUROMYCIN-SENSITIVE AMINOPEPTIDASE-RELATED"/>
    <property type="match status" value="1"/>
</dbReference>
<dbReference type="GO" id="GO:0016285">
    <property type="term" value="F:alanyl aminopeptidase activity"/>
    <property type="evidence" value="ECO:0007669"/>
    <property type="project" value="UniProtKB-EC"/>
</dbReference>
<evidence type="ECO:0000256" key="5">
    <source>
        <dbReference type="ARBA" id="ARBA00015611"/>
    </source>
</evidence>
<keyword evidence="9 17" id="KW-0378">Hydrolase</keyword>
<dbReference type="InterPro" id="IPR024571">
    <property type="entry name" value="ERAP1-like_C_dom"/>
</dbReference>
<dbReference type="RefSeq" id="WP_238127829.1">
    <property type="nucleotide sequence ID" value="NZ_JAKNHJ010000006.1"/>
</dbReference>
<evidence type="ECO:0000256" key="13">
    <source>
        <dbReference type="ARBA" id="ARBA00031533"/>
    </source>
</evidence>
<dbReference type="InterPro" id="IPR012778">
    <property type="entry name" value="Pept_M1_aminopeptidase"/>
</dbReference>
<reference evidence="17" key="1">
    <citation type="submission" date="2022-01" db="EMBL/GenBank/DDBJ databases">
        <title>Collection of gut derived symbiotic bacterial strains cultured from healthy donors.</title>
        <authorList>
            <person name="Lin H."/>
            <person name="Kohout C."/>
            <person name="Waligurski E."/>
            <person name="Pamer E.G."/>
        </authorList>
    </citation>
    <scope>NUCLEOTIDE SEQUENCE</scope>
    <source>
        <strain evidence="17">DFI.7.46</strain>
    </source>
</reference>
<dbReference type="InterPro" id="IPR014782">
    <property type="entry name" value="Peptidase_M1_dom"/>
</dbReference>
<keyword evidence="6 17" id="KW-0031">Aminopeptidase</keyword>
<dbReference type="GO" id="GO:0005737">
    <property type="term" value="C:cytoplasm"/>
    <property type="evidence" value="ECO:0007669"/>
    <property type="project" value="TreeGrafter"/>
</dbReference>
<evidence type="ECO:0000256" key="11">
    <source>
        <dbReference type="ARBA" id="ARBA00023049"/>
    </source>
</evidence>
<dbReference type="GO" id="GO:0042277">
    <property type="term" value="F:peptide binding"/>
    <property type="evidence" value="ECO:0007669"/>
    <property type="project" value="TreeGrafter"/>
</dbReference>
<evidence type="ECO:0000256" key="6">
    <source>
        <dbReference type="ARBA" id="ARBA00022438"/>
    </source>
</evidence>
<dbReference type="AlphaFoldDB" id="A0AAJ1BB44"/>
<dbReference type="Pfam" id="PF01433">
    <property type="entry name" value="Peptidase_M1"/>
    <property type="match status" value="1"/>
</dbReference>
<dbReference type="SUPFAM" id="SSF63737">
    <property type="entry name" value="Leukotriene A4 hydrolase N-terminal domain"/>
    <property type="match status" value="1"/>
</dbReference>
<protein>
    <recommendedName>
        <fullName evidence="5">Aminopeptidase N</fullName>
        <ecNumber evidence="4">3.4.11.2</ecNumber>
    </recommendedName>
    <alternativeName>
        <fullName evidence="12">Alanine aminopeptidase</fullName>
    </alternativeName>
    <alternativeName>
        <fullName evidence="13">Lysyl aminopeptidase</fullName>
    </alternativeName>
</protein>
<dbReference type="GO" id="GO:0006508">
    <property type="term" value="P:proteolysis"/>
    <property type="evidence" value="ECO:0007669"/>
    <property type="project" value="UniProtKB-KW"/>
</dbReference>
<evidence type="ECO:0000256" key="12">
    <source>
        <dbReference type="ARBA" id="ARBA00029811"/>
    </source>
</evidence>
<dbReference type="InterPro" id="IPR050344">
    <property type="entry name" value="Peptidase_M1_aminopeptidases"/>
</dbReference>
<evidence type="ECO:0000256" key="3">
    <source>
        <dbReference type="ARBA" id="ARBA00010136"/>
    </source>
</evidence>
<feature type="domain" description="Peptidase M1 membrane alanine aminopeptidase" evidence="14">
    <location>
        <begin position="236"/>
        <end position="449"/>
    </location>
</feature>
<dbReference type="GO" id="GO:0016020">
    <property type="term" value="C:membrane"/>
    <property type="evidence" value="ECO:0007669"/>
    <property type="project" value="TreeGrafter"/>
</dbReference>
<comment type="cofactor">
    <cofactor evidence="2">
        <name>Zn(2+)</name>
        <dbReference type="ChEBI" id="CHEBI:29105"/>
    </cofactor>
</comment>
<keyword evidence="10" id="KW-0862">Zinc</keyword>
<evidence type="ECO:0000313" key="17">
    <source>
        <dbReference type="EMBL" id="MCG4617654.1"/>
    </source>
</evidence>
<dbReference type="Pfam" id="PF11838">
    <property type="entry name" value="ERAP1_C"/>
    <property type="match status" value="1"/>
</dbReference>
<accession>A0AAJ1BB44</accession>
<dbReference type="InterPro" id="IPR045357">
    <property type="entry name" value="Aminopeptidase_N-like_N"/>
</dbReference>